<proteinExistence type="predicted"/>
<accession>A0A1V9ZMZ2</accession>
<organism evidence="1 2">
    <name type="scientific">Achlya hypogyna</name>
    <name type="common">Oomycete</name>
    <name type="synonym">Protoachlya hypogyna</name>
    <dbReference type="NCBI Taxonomy" id="1202772"/>
    <lineage>
        <taxon>Eukaryota</taxon>
        <taxon>Sar</taxon>
        <taxon>Stramenopiles</taxon>
        <taxon>Oomycota</taxon>
        <taxon>Saprolegniomycetes</taxon>
        <taxon>Saprolegniales</taxon>
        <taxon>Achlyaceae</taxon>
        <taxon>Achlya</taxon>
    </lineage>
</organism>
<dbReference type="EMBL" id="JNBR01000070">
    <property type="protein sequence ID" value="OQR99346.1"/>
    <property type="molecule type" value="Genomic_DNA"/>
</dbReference>
<protein>
    <recommendedName>
        <fullName evidence="3">KIF-binding protein</fullName>
    </recommendedName>
</protein>
<dbReference type="Proteomes" id="UP000243579">
    <property type="component" value="Unassembled WGS sequence"/>
</dbReference>
<dbReference type="InterPro" id="IPR011990">
    <property type="entry name" value="TPR-like_helical_dom_sf"/>
</dbReference>
<keyword evidence="2" id="KW-1185">Reference proteome</keyword>
<reference evidence="1 2" key="1">
    <citation type="journal article" date="2014" name="Genome Biol. Evol.">
        <title>The secreted proteins of Achlya hypogyna and Thraustotheca clavata identify the ancestral oomycete secretome and reveal gene acquisitions by horizontal gene transfer.</title>
        <authorList>
            <person name="Misner I."/>
            <person name="Blouin N."/>
            <person name="Leonard G."/>
            <person name="Richards T.A."/>
            <person name="Lane C.E."/>
        </authorList>
    </citation>
    <scope>NUCLEOTIDE SEQUENCE [LARGE SCALE GENOMIC DNA]</scope>
    <source>
        <strain evidence="1 2">ATCC 48635</strain>
    </source>
</reference>
<name>A0A1V9ZMZ2_ACHHY</name>
<sequence>MMMRMNGKKRKIASVDDEIESVNAQLQGDTTARESWQIGKRLKALMDAHPNMTNEQMGNTLCMWGTAISRIATENDDATLAEAAVDKFEQALQLLGKDEMGPYGMALYGSTSMVVATEKQDRKVLEAALQQFQAAVDMDTPEAFESHFQYAKALKEGSHLVQHLLESGADQDLDKTLQSPKQLQEKALGICLHLLQHHSNVLDQPTTSSDDVLEAKVEDVDDEEEDRVTTEDMSEVILLQAQLMALLATEDPVKIFETFKRSYDIFGENYNALIEMNAFLIQVEKADPKAWVPRLAYVATEFKSVLRSIEFDTDKCDHVIRHCMEDELDAFDERAPKLLDCLGRNLLETLKCYADKQPALEAETILTLRTAHHLHDQFGCYPLATLYALPLYRNPQECHVWMETCESYGILDEEFRATDFATMEDTEWYQQYVAGGKLKATEATVVE</sequence>
<evidence type="ECO:0000313" key="1">
    <source>
        <dbReference type="EMBL" id="OQR99346.1"/>
    </source>
</evidence>
<dbReference type="AlphaFoldDB" id="A0A1V9ZMZ2"/>
<evidence type="ECO:0008006" key="3">
    <source>
        <dbReference type="Google" id="ProtNLM"/>
    </source>
</evidence>
<dbReference type="OrthoDB" id="66697at2759"/>
<dbReference type="Gene3D" id="1.25.40.10">
    <property type="entry name" value="Tetratricopeptide repeat domain"/>
    <property type="match status" value="1"/>
</dbReference>
<comment type="caution">
    <text evidence="1">The sequence shown here is derived from an EMBL/GenBank/DDBJ whole genome shotgun (WGS) entry which is preliminary data.</text>
</comment>
<gene>
    <name evidence="1" type="ORF">ACHHYP_06945</name>
</gene>
<evidence type="ECO:0000313" key="2">
    <source>
        <dbReference type="Proteomes" id="UP000243579"/>
    </source>
</evidence>